<dbReference type="AlphaFoldDB" id="A0AAN9XL74"/>
<proteinExistence type="predicted"/>
<dbReference type="EMBL" id="JAYMYS010000004">
    <property type="protein sequence ID" value="KAK7396972.1"/>
    <property type="molecule type" value="Genomic_DNA"/>
</dbReference>
<evidence type="ECO:0000313" key="1">
    <source>
        <dbReference type="EMBL" id="KAK7396972.1"/>
    </source>
</evidence>
<dbReference type="Proteomes" id="UP001386955">
    <property type="component" value="Unassembled WGS sequence"/>
</dbReference>
<organism evidence="1 2">
    <name type="scientific">Psophocarpus tetragonolobus</name>
    <name type="common">Winged bean</name>
    <name type="synonym">Dolichos tetragonolobus</name>
    <dbReference type="NCBI Taxonomy" id="3891"/>
    <lineage>
        <taxon>Eukaryota</taxon>
        <taxon>Viridiplantae</taxon>
        <taxon>Streptophyta</taxon>
        <taxon>Embryophyta</taxon>
        <taxon>Tracheophyta</taxon>
        <taxon>Spermatophyta</taxon>
        <taxon>Magnoliopsida</taxon>
        <taxon>eudicotyledons</taxon>
        <taxon>Gunneridae</taxon>
        <taxon>Pentapetalae</taxon>
        <taxon>rosids</taxon>
        <taxon>fabids</taxon>
        <taxon>Fabales</taxon>
        <taxon>Fabaceae</taxon>
        <taxon>Papilionoideae</taxon>
        <taxon>50 kb inversion clade</taxon>
        <taxon>NPAAA clade</taxon>
        <taxon>indigoferoid/millettioid clade</taxon>
        <taxon>Phaseoleae</taxon>
        <taxon>Psophocarpus</taxon>
    </lineage>
</organism>
<accession>A0AAN9XL74</accession>
<comment type="caution">
    <text evidence="1">The sequence shown here is derived from an EMBL/GenBank/DDBJ whole genome shotgun (WGS) entry which is preliminary data.</text>
</comment>
<name>A0AAN9XL74_PSOTE</name>
<reference evidence="1 2" key="1">
    <citation type="submission" date="2024-01" db="EMBL/GenBank/DDBJ databases">
        <title>The genomes of 5 underutilized Papilionoideae crops provide insights into root nodulation and disease resistanc.</title>
        <authorList>
            <person name="Jiang F."/>
        </authorList>
    </citation>
    <scope>NUCLEOTIDE SEQUENCE [LARGE SCALE GENOMIC DNA]</scope>
    <source>
        <strain evidence="1">DUOXIRENSHENG_FW03</strain>
        <tissue evidence="1">Leaves</tissue>
    </source>
</reference>
<evidence type="ECO:0000313" key="2">
    <source>
        <dbReference type="Proteomes" id="UP001386955"/>
    </source>
</evidence>
<gene>
    <name evidence="1" type="ORF">VNO78_18136</name>
</gene>
<sequence length="220" mass="24824">MNVQLVIRLSYSRNLECNFESAYQVPFTILFNGETTLVAEVASRVTGVVVDVENGRGMNLDPLNRFLAQFVAQSSSNTFPMPPETIAQATRERTIYRCFPTHTDVEPLKVGAEANVDLVEVIWKAHTEKMAKIDEIHKWVHLQLFVLQDRFQKAVRAFVKVVQCNQEMSAKTLSYMEKVVLNRKSTTCILPEHCIEASTLGGVQEKRCGPKEGIGSFEEN</sequence>
<keyword evidence="2" id="KW-1185">Reference proteome</keyword>
<protein>
    <submittedName>
        <fullName evidence="1">Uncharacterized protein</fullName>
    </submittedName>
</protein>